<reference evidence="7 8" key="1">
    <citation type="submission" date="2021-05" db="EMBL/GenBank/DDBJ databases">
        <title>Kineosporia and Streptomyces sp. nov. two new marine actinobacteria isolated from Coral.</title>
        <authorList>
            <person name="Buangrab K."/>
            <person name="Sutthacheep M."/>
            <person name="Yeemin T."/>
            <person name="Harunari E."/>
            <person name="Igarashi Y."/>
            <person name="Kanchanasin P."/>
            <person name="Tanasupawat S."/>
            <person name="Phongsopitanun W."/>
        </authorList>
    </citation>
    <scope>NUCLEOTIDE SEQUENCE [LARGE SCALE GENOMIC DNA]</scope>
    <source>
        <strain evidence="7 8">J2-2</strain>
    </source>
</reference>
<dbReference type="EMBL" id="JAHBAY010000017">
    <property type="protein sequence ID" value="MBT0773372.1"/>
    <property type="molecule type" value="Genomic_DNA"/>
</dbReference>
<comment type="caution">
    <text evidence="7">The sequence shown here is derived from an EMBL/GenBank/DDBJ whole genome shotgun (WGS) entry which is preliminary data.</text>
</comment>
<dbReference type="PANTHER" id="PTHR33307">
    <property type="entry name" value="ALPHA-RHAMNOSIDASE (EUROFUNG)"/>
    <property type="match status" value="1"/>
</dbReference>
<dbReference type="PANTHER" id="PTHR33307:SF6">
    <property type="entry name" value="ALPHA-RHAMNOSIDASE (EUROFUNG)-RELATED"/>
    <property type="match status" value="1"/>
</dbReference>
<keyword evidence="3 7" id="KW-0378">Hydrolase</keyword>
<accession>A0ABS5TRE7</accession>
<gene>
    <name evidence="7" type="ORF">KIH74_30785</name>
</gene>
<evidence type="ECO:0000313" key="8">
    <source>
        <dbReference type="Proteomes" id="UP001197247"/>
    </source>
</evidence>
<dbReference type="InterPro" id="IPR016007">
    <property type="entry name" value="Alpha_rhamnosid"/>
</dbReference>
<dbReference type="Gene3D" id="1.50.10.10">
    <property type="match status" value="1"/>
</dbReference>
<dbReference type="Gene3D" id="2.60.420.10">
    <property type="entry name" value="Maltose phosphorylase, domain 3"/>
    <property type="match status" value="1"/>
</dbReference>
<proteinExistence type="predicted"/>
<evidence type="ECO:0000259" key="6">
    <source>
        <dbReference type="Pfam" id="PF17390"/>
    </source>
</evidence>
<evidence type="ECO:0000256" key="2">
    <source>
        <dbReference type="ARBA" id="ARBA00012652"/>
    </source>
</evidence>
<dbReference type="RefSeq" id="WP_214159914.1">
    <property type="nucleotide sequence ID" value="NZ_JAHBAY010000017.1"/>
</dbReference>
<dbReference type="InterPro" id="IPR008902">
    <property type="entry name" value="Rhamnosid_concanavalin"/>
</dbReference>
<organism evidence="7 8">
    <name type="scientific">Kineosporia corallincola</name>
    <dbReference type="NCBI Taxonomy" id="2835133"/>
    <lineage>
        <taxon>Bacteria</taxon>
        <taxon>Bacillati</taxon>
        <taxon>Actinomycetota</taxon>
        <taxon>Actinomycetes</taxon>
        <taxon>Kineosporiales</taxon>
        <taxon>Kineosporiaceae</taxon>
        <taxon>Kineosporia</taxon>
    </lineage>
</organism>
<dbReference type="Pfam" id="PF05592">
    <property type="entry name" value="Bac_rhamnosid"/>
    <property type="match status" value="1"/>
</dbReference>
<dbReference type="InterPro" id="IPR008928">
    <property type="entry name" value="6-hairpin_glycosidase_sf"/>
</dbReference>
<feature type="non-terminal residue" evidence="7">
    <location>
        <position position="1"/>
    </location>
</feature>
<protein>
    <recommendedName>
        <fullName evidence="2">alpha-L-rhamnosidase</fullName>
        <ecNumber evidence="2">3.2.1.40</ecNumber>
    </recommendedName>
</protein>
<name>A0ABS5TRE7_9ACTN</name>
<feature type="domain" description="Alpha-L-rhamnosidase six-hairpin glycosidase" evidence="5">
    <location>
        <begin position="140"/>
        <end position="516"/>
    </location>
</feature>
<dbReference type="InterPro" id="IPR035398">
    <property type="entry name" value="Bac_rhamnosid_C"/>
</dbReference>
<sequence length="594" mass="64500">PRGPPEDAASEVLVPFAGEPVRRVAHRPAGSVVADPAGGWIADFGQVVAGRVRLTVRGAAAGDLITLEHTETLDGDGRWFVNIDGINKDQRDEYVSAGAPVEEWEPEFTFHGFRYVRVRGTAGLEPGDVTAVVLSSDLPATGTLRLSDPRLDRLHRNVVWSQRGNFLSVPTDCPQRERAGWTGDIQVFAPAATNNAMVAPFLTRWLDNLRADQDEQGRIPIVSPRSPYDDELTSGAKGFGSIVACAGWSDAIAIVPWTLWERYGDRRVLAENLDAMLRWVEYQGGAAAQVPERLSGVELTPEQAARQALLYNAGEHFGDWLTPSTMEGRPLHEAIGIAPRLTAEIVAPMFQAHTLTLVARAAGVLGRNDLARELHERARRVREAFAAEYVDEQGRLPVALQGPYVLALAFGMVQSSQRPLLLGHLVDLIAARGGRLDTGFLSTPYLLDVLWDAGRADLARQLLRQDRQPSWLYAVDHGATTIWEHWDAVAPDGAVRPVSLNHYALGCVDDVLYRRIAGIRATAPGFRSVVIEPDLTGGLDHAEASILSPYGRIAVAWTVDGDTATVHVDVPHGVDAVFGGSTLPPGTHDLRVAL</sequence>
<evidence type="ECO:0000256" key="1">
    <source>
        <dbReference type="ARBA" id="ARBA00001445"/>
    </source>
</evidence>
<dbReference type="Gene3D" id="2.60.120.260">
    <property type="entry name" value="Galactose-binding domain-like"/>
    <property type="match status" value="1"/>
</dbReference>
<dbReference type="InterPro" id="IPR035396">
    <property type="entry name" value="Bac_rhamnosid6H"/>
</dbReference>
<dbReference type="SUPFAM" id="SSF48208">
    <property type="entry name" value="Six-hairpin glycosidases"/>
    <property type="match status" value="1"/>
</dbReference>
<dbReference type="EC" id="3.2.1.40" evidence="2"/>
<feature type="domain" description="Alpha-L-rhamnosidase C-terminal" evidence="6">
    <location>
        <begin position="518"/>
        <end position="576"/>
    </location>
</feature>
<comment type="catalytic activity">
    <reaction evidence="1">
        <text>Hydrolysis of terminal non-reducing alpha-L-rhamnose residues in alpha-L-rhamnosides.</text>
        <dbReference type="EC" id="3.2.1.40"/>
    </reaction>
</comment>
<evidence type="ECO:0000259" key="5">
    <source>
        <dbReference type="Pfam" id="PF17389"/>
    </source>
</evidence>
<dbReference type="GO" id="GO:0016787">
    <property type="term" value="F:hydrolase activity"/>
    <property type="evidence" value="ECO:0007669"/>
    <property type="project" value="UniProtKB-KW"/>
</dbReference>
<feature type="domain" description="Alpha-L-rhamnosidase concanavalin-like" evidence="4">
    <location>
        <begin position="38"/>
        <end position="134"/>
    </location>
</feature>
<evidence type="ECO:0000259" key="4">
    <source>
        <dbReference type="Pfam" id="PF05592"/>
    </source>
</evidence>
<dbReference type="InterPro" id="IPR012341">
    <property type="entry name" value="6hp_glycosidase-like_sf"/>
</dbReference>
<dbReference type="Proteomes" id="UP001197247">
    <property type="component" value="Unassembled WGS sequence"/>
</dbReference>
<evidence type="ECO:0000313" key="7">
    <source>
        <dbReference type="EMBL" id="MBT0773372.1"/>
    </source>
</evidence>
<evidence type="ECO:0000256" key="3">
    <source>
        <dbReference type="ARBA" id="ARBA00022801"/>
    </source>
</evidence>
<keyword evidence="8" id="KW-1185">Reference proteome</keyword>
<dbReference type="Pfam" id="PF17390">
    <property type="entry name" value="Bac_rhamnosid_C"/>
    <property type="match status" value="1"/>
</dbReference>
<dbReference type="Pfam" id="PF17389">
    <property type="entry name" value="Bac_rhamnosid6H"/>
    <property type="match status" value="1"/>
</dbReference>